<reference evidence="1" key="1">
    <citation type="submission" date="2020-01" db="EMBL/GenBank/DDBJ databases">
        <title>Development of genomics and gene disruption for Polysphondylium violaceum indicates a role for the polyketide synthase stlB in stalk morphogenesis.</title>
        <authorList>
            <person name="Narita B."/>
            <person name="Kawabe Y."/>
            <person name="Kin K."/>
            <person name="Saito T."/>
            <person name="Gibbs R."/>
            <person name="Kuspa A."/>
            <person name="Muzny D."/>
            <person name="Queller D."/>
            <person name="Richards S."/>
            <person name="Strassman J."/>
            <person name="Sucgang R."/>
            <person name="Worley K."/>
            <person name="Schaap P."/>
        </authorList>
    </citation>
    <scope>NUCLEOTIDE SEQUENCE</scope>
    <source>
        <strain evidence="1">QSvi11</strain>
    </source>
</reference>
<accession>A0A8J4Q6A0</accession>
<evidence type="ECO:0008006" key="3">
    <source>
        <dbReference type="Google" id="ProtNLM"/>
    </source>
</evidence>
<dbReference type="EMBL" id="AJWJ01000129">
    <property type="protein sequence ID" value="KAF2074801.1"/>
    <property type="molecule type" value="Genomic_DNA"/>
</dbReference>
<dbReference type="AlphaFoldDB" id="A0A8J4Q6A0"/>
<protein>
    <recommendedName>
        <fullName evidence="3">F-box domain-containing protein</fullName>
    </recommendedName>
</protein>
<evidence type="ECO:0000313" key="2">
    <source>
        <dbReference type="Proteomes" id="UP000695562"/>
    </source>
</evidence>
<name>A0A8J4Q6A0_9MYCE</name>
<sequence length="591" mass="68673">MNQLSQFEIPKTLQKRILTILWDLIKDEEDLMDNGYCYGSSRDIIHGRFRLSLVSKYWFEQVSLLYYCFGSVHMFNSILANSIQELTSDSTKTLVPSVYEKMNSKIGNNNPYNLLSFNSRLSFYSTLNYIYINEDILDHEFDETNPLYHTQLLFQQLNGETYDHETDSETAKLYHTLAPLEIEKRKQFYKQFYSSISGFSLNTGNSLPWMDPKPLVKYLSEIANCRSHGNPLESFCLCCNFSFITYSVDKCRELKEVLLDLRITSLQIDLSMCNFKTDKHSLLLKEFISCHSNNLEDLIILLNEREPSHCLDWTVSILNLVKNKITKLSIIDYSSFKIQDNHPLFQELESFPSSSLQDINISFLTPSQTKKIFDHFGISNIFRSPPSALVSTTGKEFRINLDKITHPISYSPHIKVLSISSNETASPTIATPQDISMPKHEPFTSQQVIHALSHLYYHPLEFLFIKRAIDLDILAQFIQSNPPVNNLELNFALQGSPSFYQSISKNSRLFSIQVLIEDEKVVDLFLESIVKNSTLKYIIISFRGKFKYQTKEPLKTGDLHQSLDEKFHIYHKEYYNHIYILKERVYFGIQN</sequence>
<evidence type="ECO:0000313" key="1">
    <source>
        <dbReference type="EMBL" id="KAF2074801.1"/>
    </source>
</evidence>
<comment type="caution">
    <text evidence="1">The sequence shown here is derived from an EMBL/GenBank/DDBJ whole genome shotgun (WGS) entry which is preliminary data.</text>
</comment>
<gene>
    <name evidence="1" type="ORF">CYY_003904</name>
</gene>
<organism evidence="1 2">
    <name type="scientific">Polysphondylium violaceum</name>
    <dbReference type="NCBI Taxonomy" id="133409"/>
    <lineage>
        <taxon>Eukaryota</taxon>
        <taxon>Amoebozoa</taxon>
        <taxon>Evosea</taxon>
        <taxon>Eumycetozoa</taxon>
        <taxon>Dictyostelia</taxon>
        <taxon>Dictyosteliales</taxon>
        <taxon>Dictyosteliaceae</taxon>
        <taxon>Polysphondylium</taxon>
    </lineage>
</organism>
<dbReference type="Proteomes" id="UP000695562">
    <property type="component" value="Unassembled WGS sequence"/>
</dbReference>
<keyword evidence="2" id="KW-1185">Reference proteome</keyword>
<proteinExistence type="predicted"/>